<feature type="region of interest" description="Disordered" evidence="6">
    <location>
        <begin position="41"/>
        <end position="79"/>
    </location>
</feature>
<dbReference type="Pfam" id="PF20222">
    <property type="entry name" value="DUF6581"/>
    <property type="match status" value="1"/>
</dbReference>
<dbReference type="GO" id="GO:0000127">
    <property type="term" value="C:transcription factor TFIIIC complex"/>
    <property type="evidence" value="ECO:0007669"/>
    <property type="project" value="InterPro"/>
</dbReference>
<feature type="region of interest" description="Disordered" evidence="6">
    <location>
        <begin position="1230"/>
        <end position="1251"/>
    </location>
</feature>
<dbReference type="PANTHER" id="PTHR15180">
    <property type="entry name" value="GENERAL TRANSCRIPTION FACTOR 3C POLYPEPTIDE 1"/>
    <property type="match status" value="1"/>
</dbReference>
<name>A0AAN6TGI9_9PEZI</name>
<feature type="compositionally biased region" description="Basic and acidic residues" evidence="6">
    <location>
        <begin position="1287"/>
        <end position="1301"/>
    </location>
</feature>
<feature type="compositionally biased region" description="Basic and acidic residues" evidence="6">
    <location>
        <begin position="1230"/>
        <end position="1242"/>
    </location>
</feature>
<dbReference type="InterPro" id="IPR044210">
    <property type="entry name" value="Tfc3-like"/>
</dbReference>
<evidence type="ECO:0000256" key="1">
    <source>
        <dbReference type="ARBA" id="ARBA00004123"/>
    </source>
</evidence>
<feature type="region of interest" description="Disordered" evidence="6">
    <location>
        <begin position="700"/>
        <end position="759"/>
    </location>
</feature>
<dbReference type="GO" id="GO:0006384">
    <property type="term" value="P:transcription initiation at RNA polymerase III promoter"/>
    <property type="evidence" value="ECO:0007669"/>
    <property type="project" value="InterPro"/>
</dbReference>
<reference evidence="9" key="1">
    <citation type="journal article" date="2023" name="Mol. Phylogenet. Evol.">
        <title>Genome-scale phylogeny and comparative genomics of the fungal order Sordariales.</title>
        <authorList>
            <person name="Hensen N."/>
            <person name="Bonometti L."/>
            <person name="Westerberg I."/>
            <person name="Brannstrom I.O."/>
            <person name="Guillou S."/>
            <person name="Cros-Aarteil S."/>
            <person name="Calhoun S."/>
            <person name="Haridas S."/>
            <person name="Kuo A."/>
            <person name="Mondo S."/>
            <person name="Pangilinan J."/>
            <person name="Riley R."/>
            <person name="LaButti K."/>
            <person name="Andreopoulos B."/>
            <person name="Lipzen A."/>
            <person name="Chen C."/>
            <person name="Yan M."/>
            <person name="Daum C."/>
            <person name="Ng V."/>
            <person name="Clum A."/>
            <person name="Steindorff A."/>
            <person name="Ohm R.A."/>
            <person name="Martin F."/>
            <person name="Silar P."/>
            <person name="Natvig D.O."/>
            <person name="Lalanne C."/>
            <person name="Gautier V."/>
            <person name="Ament-Velasquez S.L."/>
            <person name="Kruys A."/>
            <person name="Hutchinson M.I."/>
            <person name="Powell A.J."/>
            <person name="Barry K."/>
            <person name="Miller A.N."/>
            <person name="Grigoriev I.V."/>
            <person name="Debuchy R."/>
            <person name="Gladieux P."/>
            <person name="Hiltunen Thoren M."/>
            <person name="Johannesson H."/>
        </authorList>
    </citation>
    <scope>NUCLEOTIDE SEQUENCE</scope>
    <source>
        <strain evidence="9">CBS 508.74</strain>
    </source>
</reference>
<dbReference type="GO" id="GO:0005634">
    <property type="term" value="C:nucleus"/>
    <property type="evidence" value="ECO:0007669"/>
    <property type="project" value="UniProtKB-SubCell"/>
</dbReference>
<feature type="region of interest" description="Disordered" evidence="6">
    <location>
        <begin position="426"/>
        <end position="458"/>
    </location>
</feature>
<evidence type="ECO:0000313" key="9">
    <source>
        <dbReference type="EMBL" id="KAK4113761.1"/>
    </source>
</evidence>
<keyword evidence="3" id="KW-0238">DNA-binding</keyword>
<dbReference type="Proteomes" id="UP001302812">
    <property type="component" value="Unassembled WGS sequence"/>
</dbReference>
<dbReference type="GeneID" id="89934361"/>
<keyword evidence="4" id="KW-0804">Transcription</keyword>
<dbReference type="GO" id="GO:0042791">
    <property type="term" value="P:5S class rRNA transcription by RNA polymerase III"/>
    <property type="evidence" value="ECO:0007669"/>
    <property type="project" value="TreeGrafter"/>
</dbReference>
<comment type="subcellular location">
    <subcellularLocation>
        <location evidence="1">Nucleus</location>
    </subcellularLocation>
</comment>
<evidence type="ECO:0000256" key="5">
    <source>
        <dbReference type="ARBA" id="ARBA00023242"/>
    </source>
</evidence>
<keyword evidence="5" id="KW-0539">Nucleus</keyword>
<feature type="compositionally biased region" description="Low complexity" evidence="6">
    <location>
        <begin position="983"/>
        <end position="996"/>
    </location>
</feature>
<feature type="region of interest" description="Disordered" evidence="6">
    <location>
        <begin position="2220"/>
        <end position="2244"/>
    </location>
</feature>
<evidence type="ECO:0000256" key="6">
    <source>
        <dbReference type="SAM" id="MobiDB-lite"/>
    </source>
</evidence>
<reference evidence="9" key="2">
    <citation type="submission" date="2023-05" db="EMBL/GenBank/DDBJ databases">
        <authorList>
            <consortium name="Lawrence Berkeley National Laboratory"/>
            <person name="Steindorff A."/>
            <person name="Hensen N."/>
            <person name="Bonometti L."/>
            <person name="Westerberg I."/>
            <person name="Brannstrom I.O."/>
            <person name="Guillou S."/>
            <person name="Cros-Aarteil S."/>
            <person name="Calhoun S."/>
            <person name="Haridas S."/>
            <person name="Kuo A."/>
            <person name="Mondo S."/>
            <person name="Pangilinan J."/>
            <person name="Riley R."/>
            <person name="Labutti K."/>
            <person name="Andreopoulos B."/>
            <person name="Lipzen A."/>
            <person name="Chen C."/>
            <person name="Yanf M."/>
            <person name="Daum C."/>
            <person name="Ng V."/>
            <person name="Clum A."/>
            <person name="Ohm R."/>
            <person name="Martin F."/>
            <person name="Silar P."/>
            <person name="Natvig D."/>
            <person name="Lalanne C."/>
            <person name="Gautier V."/>
            <person name="Ament-Velasquez S.L."/>
            <person name="Kruys A."/>
            <person name="Hutchinson M.I."/>
            <person name="Powell A.J."/>
            <person name="Barry K."/>
            <person name="Miller A.N."/>
            <person name="Grigoriev I.V."/>
            <person name="Debuchy R."/>
            <person name="Gladieux P."/>
            <person name="Thoren M.H."/>
            <person name="Johannesson H."/>
        </authorList>
    </citation>
    <scope>NUCLEOTIDE SEQUENCE</scope>
    <source>
        <strain evidence="9">CBS 508.74</strain>
    </source>
</reference>
<dbReference type="Pfam" id="PF04182">
    <property type="entry name" value="B-block_TFIIIC"/>
    <property type="match status" value="1"/>
</dbReference>
<protein>
    <recommendedName>
        <fullName evidence="11">TFIIIC transcription initiation factor complex subunits Tfc3</fullName>
    </recommendedName>
</protein>
<proteinExistence type="predicted"/>
<evidence type="ECO:0000313" key="10">
    <source>
        <dbReference type="Proteomes" id="UP001302812"/>
    </source>
</evidence>
<feature type="region of interest" description="Disordered" evidence="6">
    <location>
        <begin position="524"/>
        <end position="594"/>
    </location>
</feature>
<dbReference type="GO" id="GO:0003677">
    <property type="term" value="F:DNA binding"/>
    <property type="evidence" value="ECO:0007669"/>
    <property type="project" value="UniProtKB-KW"/>
</dbReference>
<keyword evidence="2" id="KW-0597">Phosphoprotein</keyword>
<gene>
    <name evidence="9" type="ORF">N656DRAFT_597371</name>
</gene>
<comment type="caution">
    <text evidence="9">The sequence shown here is derived from an EMBL/GenBank/DDBJ whole genome shotgun (WGS) entry which is preliminary data.</text>
</comment>
<feature type="region of interest" description="Disordered" evidence="6">
    <location>
        <begin position="796"/>
        <end position="843"/>
    </location>
</feature>
<feature type="compositionally biased region" description="Basic residues" evidence="6">
    <location>
        <begin position="733"/>
        <end position="749"/>
    </location>
</feature>
<dbReference type="InterPro" id="IPR046488">
    <property type="entry name" value="Sfc3/Tfc3_C"/>
</dbReference>
<sequence>MASARWAWDWLRSRPQILIGGNKRWNRLELSEALALPEAVTAGETEELASGEKSGARDASVSAAGRQANNRGSKKVLTTRPRIQPSEELVWQTLAHHGVDYKRVPALEWACLQGIATARAEGILQSDLRRLVNQDKRSLPKRTDLLARKGYIAKRTVVVQKMKTSRLWLIDFAPPLVEEETCGLDLSPESLTKDLEPVPWHKRWTGNNIDMDALGRTVVGVVKAWTVIRYSDLRTKMGVSGKRWQMKTLAKNCQRLVDMGVFKYTAASFPGSSRKVFKDCLKFVREPSAEEWDKFLATGKKTSQYSDPTRHREPKPNALALYGRSGDGEQKSGDSRSKLKRIFSGWAPEKPIAQSVYEVIRRAGPEGASNPQVSVATVGYQHRRYLSSYLSKVAETQQPPHLKKFQIVSKLVRTGKTSAYMFSVPAAESPPNQAGHSTSAGEGVSQEQPASIDGSSTFTGTDPYGFGAVKPKAFADAKDLSLSALSQIAKKSRSSSRRKLQAGSRLQRAADAEIASGITHQANSELTGQGDQHPATAPGQAPKRDFDEAFGNHGPAEFDLAKPNPSAETPSSSVTFTSVNQANQPPSSGAADLEREDLVMAVRYNGGPGKLRLCRSDNCLSFVKGGRGGNRKPVTIPLNVNFEEVATRDAPEGNEKSLVFIIGPKDDTSPSTYIFTFDDNDAEVRDTAAAIMREVKMINAPPSTEPDQRDEQHAPQDDSVAESAPQNLGPARGRGRGRGGSRGRGRKGQRLAGGAKPWICPTCGGSWKNDLGLKYHLEKAQVPCNPNFDPASLLERSRKRRKPSPPPPTPSAHSEVGDEGTLDRSRLARNARKPQKDGARPALKIRAAMRSLPGRAQQFRGLDFAEVDVDEEPESRVLEQSRPMPRTVSLLPAGPGANAEPESVTPTLAGNIVFPAERSVTEGTKTSLDSNAPAPTLLRTIQPSQSIVHDDRPQRDTLAEDRIPRAPLPGHMESQPLTPLPTPRAAATRPTKPTKPQKADGALRAGFSSGTIPSHSAPVNEFDVRRTNGTLLPHGSRDASPTTGGSPVSGRIERSKCEYPEPPSERNVKGTWASLDSHDENTVARPFVPSSDYDLMATDAKRRTAQAFDIINYLLDNNGGVFPGDKALFYALTKVFLQEFRNQMPPTWKNCQTAVKALETRKLATMHTHMLKTERGRLQTCTLLIRSGVDPAGRIPTLMKHKMRETYPRIYIPTAFSPTQEELALLQELDKKPSSSGKDRKQNANGQKFRSKRQIDDIAVFNAPYYTQSAPVAGSKKDPLWIRESEQLRKDGSDSRKRSAADDPSSPSFQKRARTGFQEASTGPRNWGHTNQYDDDIPVDPKIMGPVPNPPSPSHGRSWLGDAYPRWEASEGFEDDISSPKRPISDARRKYRVSSVFPERDFTTWDKEPPSVVEAIRAYSLLPSIGSRRARRLSAALKPMSKLPPELGRIRNPGLSSLPASFFAIGKAGLVRPAPAEVQFLGPSTNLDDGAKDAVEDQERMQFTDSTINEDVTPDQVGVEQSHAAPGESHAASQKFRFVLPAVLNGSSSDSWSSLEPVFVEHYATSVTLDGRLPPDKYLLAQDLRSSIEEMAQKLEAEETGADFWVDKEYAKFCSLINRIAAWEQSQNVPGLLNGDLAMADHLYVNVCPPNSKTMSATPRWSEETQFDVETLPYEDLEDDTYHDYLFAGNRLGRAPRDSGQAHKKRRVHKAEVNQVRRVQGRPPKFKLQATKTMREHTAYPKTADDFLRAPGDENEELDWSSENVRLAAFVVVTTLLGGVDRVVDWGLMLRLMPDQTISQLRHYWGGLKKDRQSTIVSLADKFRRAFLEAYGNEIPPINFDDVLSYDWKGLIKWTISLDGTERRTLPSTRTALDEKFTLRKFKHGNREWREAYYHPQRSVFNRFQDATSEALAFSVDDTADRKPSLDMVVAMSWTRSLCVTPVEAYSADAVLHRRNSLYPKLSKTEITELIIKGVDQLQRQGVISKSSSKWSNGRRWRFNTRVLDSLDKVAQQEKFAKAVQFKRELDQAFRESEGEKKKRVTYITNDGMIMALLNLQASGRVNIETTGQPNVPLGHEPLNYETRKYTKKYLHFRLDIVPTESYLYDDDEELADLRRRIRDATPPTRGPGGAVPVWCDVFGKVDTDRWLKYLSAVLITLASRGSMPADELVKTLKPVIMLFEAELIMEWAEKLGLLKTQIEGTALAVMEWWWIAVEAQREGPTAPRPRKSLPSSRPSKVVEGGMS</sequence>
<feature type="region of interest" description="Disordered" evidence="6">
    <location>
        <begin position="1287"/>
        <end position="1332"/>
    </location>
</feature>
<evidence type="ECO:0000259" key="7">
    <source>
        <dbReference type="Pfam" id="PF04182"/>
    </source>
</evidence>
<dbReference type="InterPro" id="IPR007309">
    <property type="entry name" value="TFIIIC_Bblock-bd"/>
</dbReference>
<feature type="domain" description="B-block binding subunit of TFIIIC" evidence="7">
    <location>
        <begin position="106"/>
        <end position="173"/>
    </location>
</feature>
<feature type="compositionally biased region" description="Basic and acidic residues" evidence="6">
    <location>
        <begin position="706"/>
        <end position="716"/>
    </location>
</feature>
<keyword evidence="10" id="KW-1185">Reference proteome</keyword>
<feature type="compositionally biased region" description="Polar residues" evidence="6">
    <location>
        <begin position="1318"/>
        <end position="1331"/>
    </location>
</feature>
<dbReference type="RefSeq" id="XP_064671331.1">
    <property type="nucleotide sequence ID" value="XM_064810236.1"/>
</dbReference>
<feature type="compositionally biased region" description="Basic residues" evidence="6">
    <location>
        <begin position="490"/>
        <end position="500"/>
    </location>
</feature>
<feature type="compositionally biased region" description="Polar residues" evidence="6">
    <location>
        <begin position="566"/>
        <end position="587"/>
    </location>
</feature>
<feature type="domain" description="Transcription factor tau subunit sfc3/Tfc3 C-terminal" evidence="8">
    <location>
        <begin position="1759"/>
        <end position="2170"/>
    </location>
</feature>
<dbReference type="EMBL" id="MU853338">
    <property type="protein sequence ID" value="KAK4113761.1"/>
    <property type="molecule type" value="Genomic_DNA"/>
</dbReference>
<feature type="region of interest" description="Disordered" evidence="6">
    <location>
        <begin position="488"/>
        <end position="508"/>
    </location>
</feature>
<evidence type="ECO:0000256" key="3">
    <source>
        <dbReference type="ARBA" id="ARBA00023125"/>
    </source>
</evidence>
<accession>A0AAN6TGI9</accession>
<organism evidence="9 10">
    <name type="scientific">Canariomyces notabilis</name>
    <dbReference type="NCBI Taxonomy" id="2074819"/>
    <lineage>
        <taxon>Eukaryota</taxon>
        <taxon>Fungi</taxon>
        <taxon>Dikarya</taxon>
        <taxon>Ascomycota</taxon>
        <taxon>Pezizomycotina</taxon>
        <taxon>Sordariomycetes</taxon>
        <taxon>Sordariomycetidae</taxon>
        <taxon>Sordariales</taxon>
        <taxon>Chaetomiaceae</taxon>
        <taxon>Canariomyces</taxon>
    </lineage>
</organism>
<evidence type="ECO:0000256" key="4">
    <source>
        <dbReference type="ARBA" id="ARBA00023163"/>
    </source>
</evidence>
<dbReference type="PANTHER" id="PTHR15180:SF1">
    <property type="entry name" value="GENERAL TRANSCRIPTION FACTOR 3C POLYPEPTIDE 1"/>
    <property type="match status" value="1"/>
</dbReference>
<evidence type="ECO:0008006" key="11">
    <source>
        <dbReference type="Google" id="ProtNLM"/>
    </source>
</evidence>
<feature type="compositionally biased region" description="Basic and acidic residues" evidence="6">
    <location>
        <begin position="1051"/>
        <end position="1068"/>
    </location>
</feature>
<feature type="compositionally biased region" description="Polar residues" evidence="6">
    <location>
        <begin position="430"/>
        <end position="458"/>
    </location>
</feature>
<evidence type="ECO:0000259" key="8">
    <source>
        <dbReference type="Pfam" id="PF20222"/>
    </source>
</evidence>
<feature type="region of interest" description="Disordered" evidence="6">
    <location>
        <begin position="960"/>
        <end position="1069"/>
    </location>
</feature>
<evidence type="ECO:0000256" key="2">
    <source>
        <dbReference type="ARBA" id="ARBA00022553"/>
    </source>
</evidence>